<sequence length="353" mass="37925">MLELLRSFLPLLLTLALVLATLLGAHVTLRRRWAERPEAQFQFQLIMLALTLAGLLALVVALPVSDTVQGQLLSLIGILLSAAIALSSATFIGNILAGIMLKAVGSARPGDFITVASLTGRISEMGLLHTEIQTEFRDLVTVPNIYMVTQPVKVVRASGSIITAEVSLGFDVPHSRAREVLRSAAEASGLKDCFVHVRELGDFSVTYRAAGLLEDVQSLLSARSKLQECMLDGLHEAGIEIVSPTFMNTRALEPGARVLPPDQAQQSKPSAEGPQAEDIAFDKAEEAASAEKLRLAIEELDAELTSLEEQGGDAVKDRAKQLAADREQLAARLESALARMQAEEREESGAATR</sequence>
<accession>A0A095VMH0</accession>
<feature type="transmembrane region" description="Helical" evidence="6">
    <location>
        <begin position="43"/>
        <end position="64"/>
    </location>
</feature>
<comment type="similarity">
    <text evidence="6">Belongs to the MscS (TC 1.A.23) family.</text>
</comment>
<proteinExistence type="inferred from homology"/>
<keyword evidence="4 6" id="KW-1133">Transmembrane helix</keyword>
<evidence type="ECO:0000313" key="9">
    <source>
        <dbReference type="EMBL" id="KGE02652.1"/>
    </source>
</evidence>
<dbReference type="PATRIC" id="fig|1265313.6.peg.2747"/>
<dbReference type="HOGENOM" id="CLU_058175_0_0_6"/>
<dbReference type="GO" id="GO:0005886">
    <property type="term" value="C:plasma membrane"/>
    <property type="evidence" value="ECO:0007669"/>
    <property type="project" value="UniProtKB-SubCell"/>
</dbReference>
<comment type="subcellular location">
    <subcellularLocation>
        <location evidence="6">Cell inner membrane</location>
        <topology evidence="6">Multi-pass membrane protein</topology>
    </subcellularLocation>
    <subcellularLocation>
        <location evidence="1">Cell membrane</location>
        <topology evidence="1">Multi-pass membrane protein</topology>
    </subcellularLocation>
</comment>
<keyword evidence="5 6" id="KW-0472">Membrane</keyword>
<dbReference type="InterPro" id="IPR023408">
    <property type="entry name" value="MscS_beta-dom_sf"/>
</dbReference>
<dbReference type="GO" id="GO:0008381">
    <property type="term" value="F:mechanosensitive monoatomic ion channel activity"/>
    <property type="evidence" value="ECO:0007669"/>
    <property type="project" value="InterPro"/>
</dbReference>
<comment type="caution">
    <text evidence="9">The sequence shown here is derived from an EMBL/GenBank/DDBJ whole genome shotgun (WGS) entry which is preliminary data.</text>
</comment>
<keyword evidence="10" id="KW-1185">Reference proteome</keyword>
<keyword evidence="6" id="KW-0406">Ion transport</keyword>
<dbReference type="InterPro" id="IPR010920">
    <property type="entry name" value="LSM_dom_sf"/>
</dbReference>
<evidence type="ECO:0000256" key="1">
    <source>
        <dbReference type="ARBA" id="ARBA00004651"/>
    </source>
</evidence>
<evidence type="ECO:0000256" key="5">
    <source>
        <dbReference type="ARBA" id="ARBA00023136"/>
    </source>
</evidence>
<keyword evidence="7" id="KW-0175">Coiled coil</keyword>
<dbReference type="Proteomes" id="UP000029640">
    <property type="component" value="Unassembled WGS sequence"/>
</dbReference>
<dbReference type="SUPFAM" id="SSF50182">
    <property type="entry name" value="Sm-like ribonucleoproteins"/>
    <property type="match status" value="1"/>
</dbReference>
<organism evidence="9 10">
    <name type="scientific">Pseudohaliea rubra DSM 19751</name>
    <dbReference type="NCBI Taxonomy" id="1265313"/>
    <lineage>
        <taxon>Bacteria</taxon>
        <taxon>Pseudomonadati</taxon>
        <taxon>Pseudomonadota</taxon>
        <taxon>Gammaproteobacteria</taxon>
        <taxon>Cellvibrionales</taxon>
        <taxon>Halieaceae</taxon>
        <taxon>Pseudohaliea</taxon>
    </lineage>
</organism>
<evidence type="ECO:0000259" key="8">
    <source>
        <dbReference type="Pfam" id="PF00924"/>
    </source>
</evidence>
<evidence type="ECO:0000256" key="7">
    <source>
        <dbReference type="SAM" id="Coils"/>
    </source>
</evidence>
<dbReference type="RefSeq" id="WP_035516883.1">
    <property type="nucleotide sequence ID" value="NZ_KN234771.1"/>
</dbReference>
<feature type="coiled-coil region" evidence="7">
    <location>
        <begin position="283"/>
        <end position="346"/>
    </location>
</feature>
<comment type="subunit">
    <text evidence="6">Homoheptamer.</text>
</comment>
<evidence type="ECO:0000256" key="2">
    <source>
        <dbReference type="ARBA" id="ARBA00022475"/>
    </source>
</evidence>
<feature type="domain" description="Mechanosensitive ion channel MscS" evidence="8">
    <location>
        <begin position="91"/>
        <end position="152"/>
    </location>
</feature>
<dbReference type="PANTHER" id="PTHR30221:SF18">
    <property type="entry name" value="SLL0590 PROTEIN"/>
    <property type="match status" value="1"/>
</dbReference>
<evidence type="ECO:0000256" key="3">
    <source>
        <dbReference type="ARBA" id="ARBA00022692"/>
    </source>
</evidence>
<dbReference type="SUPFAM" id="SSF82689">
    <property type="entry name" value="Mechanosensitive channel protein MscS (YggB), C-terminal domain"/>
    <property type="match status" value="1"/>
</dbReference>
<dbReference type="Pfam" id="PF00924">
    <property type="entry name" value="MS_channel_2nd"/>
    <property type="match status" value="1"/>
</dbReference>
<dbReference type="PANTHER" id="PTHR30221">
    <property type="entry name" value="SMALL-CONDUCTANCE MECHANOSENSITIVE CHANNEL"/>
    <property type="match status" value="1"/>
</dbReference>
<dbReference type="AlphaFoldDB" id="A0A095VMH0"/>
<comment type="function">
    <text evidence="6">Mechanosensitive channel that participates in the regulation of osmotic pressure changes within the cell, opening in response to stretch forces in the membrane lipid bilayer, without the need for other proteins. Contributes to normal resistance to hypoosmotic shock. Forms an ion channel of 1.0 nanosiemens conductance with a slight preference for anions.</text>
</comment>
<dbReference type="InterPro" id="IPR006685">
    <property type="entry name" value="MscS_channel_2nd"/>
</dbReference>
<evidence type="ECO:0000256" key="6">
    <source>
        <dbReference type="RuleBase" id="RU369025"/>
    </source>
</evidence>
<evidence type="ECO:0000256" key="4">
    <source>
        <dbReference type="ARBA" id="ARBA00022989"/>
    </source>
</evidence>
<protein>
    <recommendedName>
        <fullName evidence="6">Small-conductance mechanosensitive channel</fullName>
    </recommendedName>
</protein>
<dbReference type="InterPro" id="IPR045275">
    <property type="entry name" value="MscS_archaea/bacteria_type"/>
</dbReference>
<dbReference type="eggNOG" id="COG0668">
    <property type="taxonomic scope" value="Bacteria"/>
</dbReference>
<comment type="caution">
    <text evidence="6">Lacks conserved residue(s) required for the propagation of feature annotation.</text>
</comment>
<dbReference type="InterPro" id="IPR011066">
    <property type="entry name" value="MscS_channel_C_sf"/>
</dbReference>
<evidence type="ECO:0000313" key="10">
    <source>
        <dbReference type="Proteomes" id="UP000029640"/>
    </source>
</evidence>
<feature type="transmembrane region" description="Helical" evidence="6">
    <location>
        <begin position="76"/>
        <end position="101"/>
    </location>
</feature>
<dbReference type="STRING" id="1265313.HRUBRA_02790"/>
<keyword evidence="2" id="KW-1003">Cell membrane</keyword>
<name>A0A095VMH0_9GAMM</name>
<keyword evidence="6" id="KW-0997">Cell inner membrane</keyword>
<reference evidence="9 10" key="1">
    <citation type="journal article" date="2014" name="Genome Announc.">
        <title>Genome Sequence of Gammaproteobacterial Pseudohaliea rubra Type Strain DSM 19751, Isolated from Coastal Seawater of the Mediterranean Sea.</title>
        <authorList>
            <person name="Spring S."/>
            <person name="Fiebig A."/>
            <person name="Riedel T."/>
            <person name="Goker M."/>
            <person name="Klenk H.P."/>
        </authorList>
    </citation>
    <scope>NUCLEOTIDE SEQUENCE [LARGE SCALE GENOMIC DNA]</scope>
    <source>
        <strain evidence="9 10">DSM 19751</strain>
    </source>
</reference>
<dbReference type="Gene3D" id="2.30.30.60">
    <property type="match status" value="1"/>
</dbReference>
<keyword evidence="6" id="KW-0407">Ion channel</keyword>
<keyword evidence="6" id="KW-0813">Transport</keyword>
<keyword evidence="3 6" id="KW-0812">Transmembrane</keyword>
<dbReference type="EMBL" id="AUVB01000088">
    <property type="protein sequence ID" value="KGE02652.1"/>
    <property type="molecule type" value="Genomic_DNA"/>
</dbReference>
<gene>
    <name evidence="9" type="ORF">HRUBRA_02790</name>
</gene>